<gene>
    <name evidence="2" type="ORF">CCAP1982_LOCUS1758</name>
</gene>
<sequence>MLNGKFYTGLPPGMIDRGSTQRNRLQSSIFWPDDTKVDSAVETRVKRRNSLQIAQAERPRLRMQSSVSGVDGGGGCGDADVNTRQLFQKEFSKSSIEFLDNLGDETKVRKPLLFRAGRSGGNEVTPKPTAMKLPLPENVVNAGYTTAKKKQAFTSKIEFYDYVGDELNNRNNLRRSKMDMNDKKEMERNTKNSPKLQVKNNVRNLSANEKLYPAVRSGKSDLKQGEYEASADAKLNNNRRVEVSERANERYDEDAAGADEEYEIARHNVTGIKVSPNTRGSHLRDLEFLESRRTVSPEYGYRRQRRFQESYEDDYETPDYPPSARYGRVATVRRANSVGRFIAPPKRILKNPIRERRYYDEYGSGDYKVREIGRDNARYGHRANELYERNPEAVDDVDYMERRMRDMDLRRASPKKHVTYSDDTYSHDDEMPSQSRSLPPLSAQSRNRASASIPAANMRTGSNSQQRQQQQELRRYNSEIDIVDDVNETFVGHKFMETDMHDNATTTTTNATHKPLNNRSVNNTLAVGDEERNRLVNKINNNNSNSNKNNNYHNHTTTTWSRLNNQTISSAARKITPKSLTTKQNADMPTPTQDAEVAAAAVGTGTGTGVKKHLRSSLCLHNGEIIASDDGGAMSAKAAPTRNARTTATRQRISVGLPD</sequence>
<proteinExistence type="predicted"/>
<feature type="region of interest" description="Disordered" evidence="1">
    <location>
        <begin position="408"/>
        <end position="473"/>
    </location>
</feature>
<reference evidence="2" key="1">
    <citation type="submission" date="2020-11" db="EMBL/GenBank/DDBJ databases">
        <authorList>
            <person name="Whitehead M."/>
        </authorList>
    </citation>
    <scope>NUCLEOTIDE SEQUENCE</scope>
    <source>
        <strain evidence="2">EGII</strain>
    </source>
</reference>
<feature type="region of interest" description="Disordered" evidence="1">
    <location>
        <begin position="631"/>
        <end position="659"/>
    </location>
</feature>
<feature type="compositionally biased region" description="Polar residues" evidence="1">
    <location>
        <begin position="432"/>
        <end position="450"/>
    </location>
</feature>
<dbReference type="AlphaFoldDB" id="A0A811U6N7"/>
<keyword evidence="3" id="KW-1185">Reference proteome</keyword>
<organism evidence="2 3">
    <name type="scientific">Ceratitis capitata</name>
    <name type="common">Mediterranean fruit fly</name>
    <name type="synonym">Tephritis capitata</name>
    <dbReference type="NCBI Taxonomy" id="7213"/>
    <lineage>
        <taxon>Eukaryota</taxon>
        <taxon>Metazoa</taxon>
        <taxon>Ecdysozoa</taxon>
        <taxon>Arthropoda</taxon>
        <taxon>Hexapoda</taxon>
        <taxon>Insecta</taxon>
        <taxon>Pterygota</taxon>
        <taxon>Neoptera</taxon>
        <taxon>Endopterygota</taxon>
        <taxon>Diptera</taxon>
        <taxon>Brachycera</taxon>
        <taxon>Muscomorpha</taxon>
        <taxon>Tephritoidea</taxon>
        <taxon>Tephritidae</taxon>
        <taxon>Ceratitis</taxon>
        <taxon>Ceratitis</taxon>
    </lineage>
</organism>
<dbReference type="OrthoDB" id="7791718at2759"/>
<dbReference type="EMBL" id="CAJHJT010000001">
    <property type="protein sequence ID" value="CAD6992925.1"/>
    <property type="molecule type" value="Genomic_DNA"/>
</dbReference>
<protein>
    <submittedName>
        <fullName evidence="2">(Mediterranean fruit fly) hypothetical protein</fullName>
    </submittedName>
</protein>
<evidence type="ECO:0000313" key="3">
    <source>
        <dbReference type="Proteomes" id="UP000606786"/>
    </source>
</evidence>
<accession>A0A811U6N7</accession>
<evidence type="ECO:0000256" key="1">
    <source>
        <dbReference type="SAM" id="MobiDB-lite"/>
    </source>
</evidence>
<dbReference type="Proteomes" id="UP000606786">
    <property type="component" value="Unassembled WGS sequence"/>
</dbReference>
<comment type="caution">
    <text evidence="2">The sequence shown here is derived from an EMBL/GenBank/DDBJ whole genome shotgun (WGS) entry which is preliminary data.</text>
</comment>
<feature type="compositionally biased region" description="Low complexity" evidence="1">
    <location>
        <begin position="638"/>
        <end position="652"/>
    </location>
</feature>
<evidence type="ECO:0000313" key="2">
    <source>
        <dbReference type="EMBL" id="CAD6992925.1"/>
    </source>
</evidence>
<name>A0A811U6N7_CERCA</name>